<comment type="similarity">
    <text evidence="1 6">Belongs to the Cob(I)alamin adenosyltransferase family.</text>
</comment>
<feature type="domain" description="Cobalamin adenosyltransferase-like" evidence="7">
    <location>
        <begin position="3"/>
        <end position="167"/>
    </location>
</feature>
<comment type="caution">
    <text evidence="8">The sequence shown here is derived from an EMBL/GenBank/DDBJ whole genome shotgun (WGS) entry which is preliminary data.</text>
</comment>
<dbReference type="EC" id="2.5.1.17" evidence="6"/>
<keyword evidence="4 6" id="KW-0547">Nucleotide-binding</keyword>
<protein>
    <recommendedName>
        <fullName evidence="6">Corrinoid adenosyltransferase</fullName>
        <ecNumber evidence="6">2.5.1.17</ecNumber>
    </recommendedName>
    <alternativeName>
        <fullName evidence="6">Cob(II)alamin adenosyltransferase</fullName>
    </alternativeName>
    <alternativeName>
        <fullName evidence="6">Cob(II)yrinic acid a,c-diamide adenosyltransferase</fullName>
    </alternativeName>
    <alternativeName>
        <fullName evidence="6">Cobinamide/cobalamin adenosyltransferase</fullName>
    </alternativeName>
</protein>
<dbReference type="GO" id="GO:0005524">
    <property type="term" value="F:ATP binding"/>
    <property type="evidence" value="ECO:0007669"/>
    <property type="project" value="UniProtKB-UniRule"/>
</dbReference>
<reference evidence="8 9" key="1">
    <citation type="journal article" date="2015" name="Nature">
        <title>rRNA introns, odd ribosomes, and small enigmatic genomes across a large radiation of phyla.</title>
        <authorList>
            <person name="Brown C.T."/>
            <person name="Hug L.A."/>
            <person name="Thomas B.C."/>
            <person name="Sharon I."/>
            <person name="Castelle C.J."/>
            <person name="Singh A."/>
            <person name="Wilkins M.J."/>
            <person name="Williams K.H."/>
            <person name="Banfield J.F."/>
        </authorList>
    </citation>
    <scope>NUCLEOTIDE SEQUENCE [LARGE SCALE GENOMIC DNA]</scope>
</reference>
<dbReference type="Proteomes" id="UP000034849">
    <property type="component" value="Unassembled WGS sequence"/>
</dbReference>
<comment type="catalytic activity">
    <reaction evidence="6">
        <text>2 cob(II)alamin + reduced [electron-transfer flavoprotein] + 2 ATP = 2 adenosylcob(III)alamin + 2 triphosphate + oxidized [electron-transfer flavoprotein] + 3 H(+)</text>
        <dbReference type="Rhea" id="RHEA:28671"/>
        <dbReference type="Rhea" id="RHEA-COMP:10685"/>
        <dbReference type="Rhea" id="RHEA-COMP:10686"/>
        <dbReference type="ChEBI" id="CHEBI:15378"/>
        <dbReference type="ChEBI" id="CHEBI:16304"/>
        <dbReference type="ChEBI" id="CHEBI:18036"/>
        <dbReference type="ChEBI" id="CHEBI:18408"/>
        <dbReference type="ChEBI" id="CHEBI:30616"/>
        <dbReference type="ChEBI" id="CHEBI:57692"/>
        <dbReference type="ChEBI" id="CHEBI:58307"/>
        <dbReference type="EC" id="2.5.1.17"/>
    </reaction>
</comment>
<comment type="pathway">
    <text evidence="6">Cofactor biosynthesis; adenosylcobalamin biosynthesis; adenosylcobalamin from cob(II)yrinate a,c-diamide: step 2/7.</text>
</comment>
<dbReference type="SUPFAM" id="SSF89028">
    <property type="entry name" value="Cobalamin adenosyltransferase-like"/>
    <property type="match status" value="1"/>
</dbReference>
<accession>A0A0G0IRY5</accession>
<comment type="catalytic activity">
    <reaction evidence="6">
        <text>2 cob(II)yrinate a,c diamide + reduced [electron-transfer flavoprotein] + 2 ATP = 2 adenosylcob(III)yrinate a,c-diamide + 2 triphosphate + oxidized [electron-transfer flavoprotein] + 3 H(+)</text>
        <dbReference type="Rhea" id="RHEA:11528"/>
        <dbReference type="Rhea" id="RHEA-COMP:10685"/>
        <dbReference type="Rhea" id="RHEA-COMP:10686"/>
        <dbReference type="ChEBI" id="CHEBI:15378"/>
        <dbReference type="ChEBI" id="CHEBI:18036"/>
        <dbReference type="ChEBI" id="CHEBI:30616"/>
        <dbReference type="ChEBI" id="CHEBI:57692"/>
        <dbReference type="ChEBI" id="CHEBI:58307"/>
        <dbReference type="ChEBI" id="CHEBI:58503"/>
        <dbReference type="ChEBI" id="CHEBI:58537"/>
        <dbReference type="EC" id="2.5.1.17"/>
    </reaction>
</comment>
<name>A0A0G0IRY5_9BACT</name>
<gene>
    <name evidence="8" type="ORF">US42_C0018G0008</name>
</gene>
<proteinExistence type="inferred from homology"/>
<dbReference type="GO" id="GO:0008817">
    <property type="term" value="F:corrinoid adenosyltransferase activity"/>
    <property type="evidence" value="ECO:0007669"/>
    <property type="project" value="UniProtKB-UniRule"/>
</dbReference>
<keyword evidence="3 6" id="KW-0808">Transferase</keyword>
<dbReference type="PANTHER" id="PTHR12213:SF0">
    <property type="entry name" value="CORRINOID ADENOSYLTRANSFERASE MMAB"/>
    <property type="match status" value="1"/>
</dbReference>
<keyword evidence="5 6" id="KW-0067">ATP-binding</keyword>
<evidence type="ECO:0000259" key="7">
    <source>
        <dbReference type="Pfam" id="PF01923"/>
    </source>
</evidence>
<dbReference type="UniPathway" id="UPA00148">
    <property type="reaction ID" value="UER00233"/>
</dbReference>
<dbReference type="FunFam" id="1.20.1200.10:FF:000001">
    <property type="entry name" value="Cob(I)yrinic acid a,c-diamide adenosyltransferase"/>
    <property type="match status" value="1"/>
</dbReference>
<evidence type="ECO:0000256" key="3">
    <source>
        <dbReference type="ARBA" id="ARBA00022679"/>
    </source>
</evidence>
<evidence type="ECO:0000256" key="6">
    <source>
        <dbReference type="RuleBase" id="RU366026"/>
    </source>
</evidence>
<dbReference type="EMBL" id="LBSX01000018">
    <property type="protein sequence ID" value="KKQ26934.1"/>
    <property type="molecule type" value="Genomic_DNA"/>
</dbReference>
<dbReference type="Pfam" id="PF01923">
    <property type="entry name" value="Cob_adeno_trans"/>
    <property type="match status" value="1"/>
</dbReference>
<evidence type="ECO:0000256" key="4">
    <source>
        <dbReference type="ARBA" id="ARBA00022741"/>
    </source>
</evidence>
<keyword evidence="6" id="KW-0169">Cobalamin biosynthesis</keyword>
<evidence type="ECO:0000256" key="1">
    <source>
        <dbReference type="ARBA" id="ARBA00007487"/>
    </source>
</evidence>
<dbReference type="PANTHER" id="PTHR12213">
    <property type="entry name" value="CORRINOID ADENOSYLTRANSFERASE"/>
    <property type="match status" value="1"/>
</dbReference>
<evidence type="ECO:0000256" key="5">
    <source>
        <dbReference type="ARBA" id="ARBA00022840"/>
    </source>
</evidence>
<organism evidence="8 9">
    <name type="scientific">Candidatus Magasanikbacteria bacterium GW2011_GWC2_37_14</name>
    <dbReference type="NCBI Taxonomy" id="1619046"/>
    <lineage>
        <taxon>Bacteria</taxon>
        <taxon>Candidatus Magasanikiibacteriota</taxon>
    </lineage>
</organism>
<evidence type="ECO:0000313" key="9">
    <source>
        <dbReference type="Proteomes" id="UP000034849"/>
    </source>
</evidence>
<dbReference type="InterPro" id="IPR029499">
    <property type="entry name" value="PduO-typ"/>
</dbReference>
<dbReference type="AlphaFoldDB" id="A0A0G0IRY5"/>
<evidence type="ECO:0000256" key="2">
    <source>
        <dbReference type="ARBA" id="ARBA00011233"/>
    </source>
</evidence>
<dbReference type="InterPro" id="IPR036451">
    <property type="entry name" value="CblAdoTrfase-like_sf"/>
</dbReference>
<dbReference type="Gene3D" id="1.20.1200.10">
    <property type="entry name" value="Cobalamin adenosyltransferase-like"/>
    <property type="match status" value="1"/>
</dbReference>
<dbReference type="NCBIfam" id="TIGR00636">
    <property type="entry name" value="PduO_Nterm"/>
    <property type="match status" value="1"/>
</dbReference>
<dbReference type="STRING" id="1619046.US42_C0018G0008"/>
<comment type="subunit">
    <text evidence="2">Homotrimer.</text>
</comment>
<dbReference type="InterPro" id="IPR016030">
    <property type="entry name" value="CblAdoTrfase-like"/>
</dbReference>
<evidence type="ECO:0000313" key="8">
    <source>
        <dbReference type="EMBL" id="KKQ26934.1"/>
    </source>
</evidence>
<dbReference type="GO" id="GO:0009236">
    <property type="term" value="P:cobalamin biosynthetic process"/>
    <property type="evidence" value="ECO:0007669"/>
    <property type="project" value="UniProtKB-UniRule"/>
</dbReference>
<dbReference type="PATRIC" id="fig|1619046.3.peg.967"/>
<sequence>MKIYTKTGDQGKTSMLGGKRVLKSCLEMEAIGEVDELNAFLGVLIEEIEDDFKVEKKKLINIQNNLFVVGANLAGLQMNVVSMPKLKNSEVKKLEKWIDKMDLELPKLTNFILPGGSEESVLAFYARAICRRAERQVIALSQKYKVDPNIKKYLNRLSDLLFTLGRWFNFKSGETEIKWQR</sequence>